<dbReference type="RefSeq" id="WP_068366641.1">
    <property type="nucleotide sequence ID" value="NZ_CAUPGT010000001.1"/>
</dbReference>
<accession>A0A134AKV4</accession>
<proteinExistence type="predicted"/>
<dbReference type="Proteomes" id="UP000070442">
    <property type="component" value="Unassembled WGS sequence"/>
</dbReference>
<dbReference type="STRING" id="755172.HMPREF1863_00301"/>
<reference evidence="2" key="1">
    <citation type="submission" date="2016-01" db="EMBL/GenBank/DDBJ databases">
        <authorList>
            <person name="Mitreva M."/>
            <person name="Pepin K.H."/>
            <person name="Mihindukulasuriya K.A."/>
            <person name="Fulton R."/>
            <person name="Fronick C."/>
            <person name="O'Laughlin M."/>
            <person name="Miner T."/>
            <person name="Herter B."/>
            <person name="Rosa B.A."/>
            <person name="Cordes M."/>
            <person name="Tomlinson C."/>
            <person name="Wollam A."/>
            <person name="Palsikar V.B."/>
            <person name="Mardis E.R."/>
            <person name="Wilson R.K."/>
        </authorList>
    </citation>
    <scope>NUCLEOTIDE SEQUENCE [LARGE SCALE GENOMIC DNA]</scope>
    <source>
        <strain evidence="2">DNF00729</strain>
    </source>
</reference>
<dbReference type="AlphaFoldDB" id="A0A134AKV4"/>
<sequence length="75" mass="8612">MDKRQIRKFKRMEEAMRLAESRYTHALVRSMSGTSSEDTIGYLEASQRTLQQDIQKIKALLDGSFDGSKKDIIDS</sequence>
<protein>
    <submittedName>
        <fullName evidence="1">Uncharacterized protein</fullName>
    </submittedName>
</protein>
<evidence type="ECO:0000313" key="2">
    <source>
        <dbReference type="Proteomes" id="UP000070442"/>
    </source>
</evidence>
<dbReference type="PATRIC" id="fig|755172.3.peg.289"/>
<dbReference type="EMBL" id="LSDG01000005">
    <property type="protein sequence ID" value="KXB68279.1"/>
    <property type="molecule type" value="Genomic_DNA"/>
</dbReference>
<organism evidence="1 2">
    <name type="scientific">Aedoeadaptatus coxii</name>
    <dbReference type="NCBI Taxonomy" id="755172"/>
    <lineage>
        <taxon>Bacteria</taxon>
        <taxon>Bacillati</taxon>
        <taxon>Bacillota</taxon>
        <taxon>Tissierellia</taxon>
        <taxon>Tissierellales</taxon>
        <taxon>Peptoniphilaceae</taxon>
        <taxon>Aedoeadaptatus</taxon>
    </lineage>
</organism>
<keyword evidence="2" id="KW-1185">Reference proteome</keyword>
<comment type="caution">
    <text evidence="1">The sequence shown here is derived from an EMBL/GenBank/DDBJ whole genome shotgun (WGS) entry which is preliminary data.</text>
</comment>
<name>A0A134AKV4_9FIRM</name>
<evidence type="ECO:0000313" key="1">
    <source>
        <dbReference type="EMBL" id="KXB68279.1"/>
    </source>
</evidence>
<gene>
    <name evidence="1" type="ORF">HMPREF1863_00301</name>
</gene>